<keyword evidence="1" id="KW-0472">Membrane</keyword>
<dbReference type="AlphaFoldDB" id="A0A6N2N997"/>
<protein>
    <submittedName>
        <fullName evidence="2">Uncharacterized protein</fullName>
    </submittedName>
</protein>
<gene>
    <name evidence="2" type="ORF">SVIM_LOCUS456682</name>
</gene>
<name>A0A6N2N997_SALVM</name>
<keyword evidence="1" id="KW-1133">Transmembrane helix</keyword>
<keyword evidence="1" id="KW-0812">Transmembrane</keyword>
<evidence type="ECO:0000313" key="2">
    <source>
        <dbReference type="EMBL" id="VFU61125.1"/>
    </source>
</evidence>
<sequence>MLPGVYLLGNFWSLVFQIMQLQAGWQAVVILSIGIVFVSMVSGKWLLAFDMHRLMFSLCTFHLRKLISALRIKSGCRKKQMRWSIRQSFYFLKYSMLLVKYQRNYVRLSNITVA</sequence>
<dbReference type="EMBL" id="CAADRP010002097">
    <property type="protein sequence ID" value="VFU61125.1"/>
    <property type="molecule type" value="Genomic_DNA"/>
</dbReference>
<organism evidence="2">
    <name type="scientific">Salix viminalis</name>
    <name type="common">Common osier</name>
    <name type="synonym">Basket willow</name>
    <dbReference type="NCBI Taxonomy" id="40686"/>
    <lineage>
        <taxon>Eukaryota</taxon>
        <taxon>Viridiplantae</taxon>
        <taxon>Streptophyta</taxon>
        <taxon>Embryophyta</taxon>
        <taxon>Tracheophyta</taxon>
        <taxon>Spermatophyta</taxon>
        <taxon>Magnoliopsida</taxon>
        <taxon>eudicotyledons</taxon>
        <taxon>Gunneridae</taxon>
        <taxon>Pentapetalae</taxon>
        <taxon>rosids</taxon>
        <taxon>fabids</taxon>
        <taxon>Malpighiales</taxon>
        <taxon>Salicaceae</taxon>
        <taxon>Saliceae</taxon>
        <taxon>Salix</taxon>
    </lineage>
</organism>
<evidence type="ECO:0000256" key="1">
    <source>
        <dbReference type="SAM" id="Phobius"/>
    </source>
</evidence>
<feature type="transmembrane region" description="Helical" evidence="1">
    <location>
        <begin position="23"/>
        <end position="47"/>
    </location>
</feature>
<accession>A0A6N2N997</accession>
<proteinExistence type="predicted"/>
<reference evidence="2" key="1">
    <citation type="submission" date="2019-03" db="EMBL/GenBank/DDBJ databases">
        <authorList>
            <person name="Mank J."/>
            <person name="Almeida P."/>
        </authorList>
    </citation>
    <scope>NUCLEOTIDE SEQUENCE</scope>
    <source>
        <strain evidence="2">78183</strain>
    </source>
</reference>